<gene>
    <name evidence="4" type="ORF">QYS49_39655</name>
</gene>
<sequence length="583" mass="67133">MTAISKGKFTPYFDEIYKRADMVTEITIGGYYLFGLFLAFFYDTWLVGLGVGSLSLILYFGIKVLLKGSYVHHYIGSLVLAIFMAQFIYQMHGLFEMHFTAFVAVIVLMAYQNFKVFIPATLFIVIHHGIFAYIQYLGFVNNNEVYQTIYFTQLDYMDLQTFIFHAGLVAIAVLIAASYSVYSRNRSKFLFQKLIESEEQAKITQTNILFAKEIANNNYEKEFELNENDPLSSALLDMKESLKKSAIREEQERFTNKGLAELSNIIRDNGNNLKDLTYEVIEFLVKYMKLNQGGFFIVKEEGDDIFLELEGCYAYDRRKKINKRIQPGEGLVGQSYQEKDSIYLTEVPENYINIKSGLGDANPRSIVITPVKRDEYIEGIMELASFRILKEYEREFLEKAGESIAVALNTAKVNQKTTELYEQSQQQTEEMRAQEEEMRQNMEEMQATQEEVMRKSKEIEKQSAESQSLLAGLQSLMAVIEFTPEGRIIDANKNFLKAMEYDLSSIEGQHHKIFVSEEDSQSADYKNFWKDLGNGHLNKGIFDRYSSSGKKVRLNAIYTPITDNNDVVQKVIKLATVLEEHRQ</sequence>
<dbReference type="KEGG" id="msaa:QYS49_39655"/>
<dbReference type="PANTHER" id="PTHR24422">
    <property type="entry name" value="CHEMOTAXIS PROTEIN METHYLTRANSFERASE"/>
    <property type="match status" value="1"/>
</dbReference>
<evidence type="ECO:0000313" key="5">
    <source>
        <dbReference type="Proteomes" id="UP001230496"/>
    </source>
</evidence>
<proteinExistence type="predicted"/>
<feature type="coiled-coil region" evidence="1">
    <location>
        <begin position="414"/>
        <end position="465"/>
    </location>
</feature>
<feature type="transmembrane region" description="Helical" evidence="2">
    <location>
        <begin position="159"/>
        <end position="182"/>
    </location>
</feature>
<dbReference type="AlphaFoldDB" id="A0AA51NDT7"/>
<keyword evidence="2" id="KW-1133">Transmembrane helix</keyword>
<dbReference type="InterPro" id="IPR050903">
    <property type="entry name" value="Bact_Chemotaxis_MeTrfase"/>
</dbReference>
<dbReference type="InterPro" id="IPR000014">
    <property type="entry name" value="PAS"/>
</dbReference>
<dbReference type="PANTHER" id="PTHR24422:SF10">
    <property type="entry name" value="CHEMOTAXIS PROTEIN METHYLTRANSFERASE 2"/>
    <property type="match status" value="1"/>
</dbReference>
<feature type="domain" description="GAF" evidence="3">
    <location>
        <begin position="272"/>
        <end position="418"/>
    </location>
</feature>
<dbReference type="EMBL" id="CP129971">
    <property type="protein sequence ID" value="WMN11816.1"/>
    <property type="molecule type" value="Genomic_DNA"/>
</dbReference>
<feature type="transmembrane region" description="Helical" evidence="2">
    <location>
        <begin position="95"/>
        <end position="111"/>
    </location>
</feature>
<dbReference type="SMART" id="SM00065">
    <property type="entry name" value="GAF"/>
    <property type="match status" value="1"/>
</dbReference>
<feature type="transmembrane region" description="Helical" evidence="2">
    <location>
        <begin position="31"/>
        <end position="59"/>
    </location>
</feature>
<keyword evidence="5" id="KW-1185">Reference proteome</keyword>
<dbReference type="CDD" id="cd00130">
    <property type="entry name" value="PAS"/>
    <property type="match status" value="1"/>
</dbReference>
<dbReference type="Gene3D" id="3.30.450.40">
    <property type="match status" value="1"/>
</dbReference>
<dbReference type="Pfam" id="PF13185">
    <property type="entry name" value="GAF_2"/>
    <property type="match status" value="1"/>
</dbReference>
<reference evidence="4 5" key="1">
    <citation type="submission" date="2023-08" db="EMBL/GenBank/DDBJ databases">
        <title>Comparative genomics and taxonomic characterization of three novel marine species of genus Marivirga.</title>
        <authorList>
            <person name="Muhammad N."/>
            <person name="Kim S.-G."/>
        </authorList>
    </citation>
    <scope>NUCLEOTIDE SEQUENCE [LARGE SCALE GENOMIC DNA]</scope>
    <source>
        <strain evidence="4 5">BDSF4-3</strain>
    </source>
</reference>
<evidence type="ECO:0000256" key="1">
    <source>
        <dbReference type="SAM" id="Coils"/>
    </source>
</evidence>
<dbReference type="SUPFAM" id="SSF55785">
    <property type="entry name" value="PYP-like sensor domain (PAS domain)"/>
    <property type="match status" value="1"/>
</dbReference>
<keyword evidence="2" id="KW-0472">Membrane</keyword>
<dbReference type="InterPro" id="IPR029016">
    <property type="entry name" value="GAF-like_dom_sf"/>
</dbReference>
<dbReference type="RefSeq" id="WP_308349520.1">
    <property type="nucleotide sequence ID" value="NZ_CP129971.1"/>
</dbReference>
<name>A0AA51NDT7_9BACT</name>
<feature type="transmembrane region" description="Helical" evidence="2">
    <location>
        <begin position="116"/>
        <end position="139"/>
    </location>
</feature>
<evidence type="ECO:0000313" key="4">
    <source>
        <dbReference type="EMBL" id="WMN11816.1"/>
    </source>
</evidence>
<protein>
    <submittedName>
        <fullName evidence="4">GAF domain-containing protein</fullName>
    </submittedName>
</protein>
<evidence type="ECO:0000259" key="3">
    <source>
        <dbReference type="SMART" id="SM00065"/>
    </source>
</evidence>
<organism evidence="4 5">
    <name type="scientific">Marivirga salinarum</name>
    <dbReference type="NCBI Taxonomy" id="3059078"/>
    <lineage>
        <taxon>Bacteria</taxon>
        <taxon>Pseudomonadati</taxon>
        <taxon>Bacteroidota</taxon>
        <taxon>Cytophagia</taxon>
        <taxon>Cytophagales</taxon>
        <taxon>Marivirgaceae</taxon>
        <taxon>Marivirga</taxon>
    </lineage>
</organism>
<dbReference type="InterPro" id="IPR003018">
    <property type="entry name" value="GAF"/>
</dbReference>
<dbReference type="Gene3D" id="3.30.450.20">
    <property type="entry name" value="PAS domain"/>
    <property type="match status" value="1"/>
</dbReference>
<accession>A0AA51NDT7</accession>
<dbReference type="InterPro" id="IPR035965">
    <property type="entry name" value="PAS-like_dom_sf"/>
</dbReference>
<keyword evidence="1" id="KW-0175">Coiled coil</keyword>
<keyword evidence="2" id="KW-0812">Transmembrane</keyword>
<evidence type="ECO:0000256" key="2">
    <source>
        <dbReference type="SAM" id="Phobius"/>
    </source>
</evidence>
<dbReference type="Proteomes" id="UP001230496">
    <property type="component" value="Chromosome"/>
</dbReference>
<dbReference type="SUPFAM" id="SSF55781">
    <property type="entry name" value="GAF domain-like"/>
    <property type="match status" value="1"/>
</dbReference>
<feature type="transmembrane region" description="Helical" evidence="2">
    <location>
        <begin position="71"/>
        <end position="89"/>
    </location>
</feature>